<dbReference type="Gene3D" id="3.40.850.10">
    <property type="entry name" value="Kinesin motor domain"/>
    <property type="match status" value="1"/>
</dbReference>
<comment type="caution">
    <text evidence="12">The sequence shown here is derived from an EMBL/GenBank/DDBJ whole genome shotgun (WGS) entry which is preliminary data.</text>
</comment>
<gene>
    <name evidence="12" type="ORF">KUDE01_013079</name>
</gene>
<dbReference type="GO" id="GO:0072686">
    <property type="term" value="C:mitotic spindle"/>
    <property type="evidence" value="ECO:0007669"/>
    <property type="project" value="TreeGrafter"/>
</dbReference>
<dbReference type="InterPro" id="IPR036961">
    <property type="entry name" value="Kinesin_motor_dom_sf"/>
</dbReference>
<protein>
    <submittedName>
        <fullName evidence="12">Kinesin-like protein KIF20B</fullName>
    </submittedName>
</protein>
<keyword evidence="8" id="KW-0505">Motor protein</keyword>
<dbReference type="Proteomes" id="UP001228049">
    <property type="component" value="Unassembled WGS sequence"/>
</dbReference>
<keyword evidence="13" id="KW-1185">Reference proteome</keyword>
<dbReference type="FunFam" id="3.40.850.10:FF:000181">
    <property type="entry name" value="Kinesin family member 20Ba"/>
    <property type="match status" value="1"/>
</dbReference>
<evidence type="ECO:0000256" key="1">
    <source>
        <dbReference type="ARBA" id="ARBA00004186"/>
    </source>
</evidence>
<evidence type="ECO:0000256" key="10">
    <source>
        <dbReference type="PROSITE-ProRule" id="PRU00283"/>
    </source>
</evidence>
<dbReference type="PANTHER" id="PTHR47970:SF29">
    <property type="entry name" value="KINESIN FAMILY MEMBER 20B"/>
    <property type="match status" value="1"/>
</dbReference>
<sequence length="242" mass="27450">MKLGKKNQSFSATRLNFRSSRSHSIFSIRILRIEDIGTMRVHAVSELCLCDLAGSERCAKTQNKGERLKEAGNINTSLLILGKCLNALRHNQQAKLLQHVPFRESKLTHYLQGFFCGRGKACMIVNINQCASMYDETLNVLKFSAVAQKVVVLSSRPPSIAPKKSACELSIIINNADRKNRPGNRRSSLIGWDSSLEDVQVEQLQVQLKKERAENLLMEARVREEMSKEFSELYSEMQNDYK</sequence>
<keyword evidence="3" id="KW-0597">Phosphoprotein</keyword>
<feature type="domain" description="Kinesin motor" evidence="11">
    <location>
        <begin position="1"/>
        <end position="150"/>
    </location>
</feature>
<dbReference type="PRINTS" id="PR00380">
    <property type="entry name" value="KINESINHEAVY"/>
</dbReference>
<dbReference type="GO" id="GO:0005876">
    <property type="term" value="C:spindle microtubule"/>
    <property type="evidence" value="ECO:0007669"/>
    <property type="project" value="TreeGrafter"/>
</dbReference>
<dbReference type="GO" id="GO:0008017">
    <property type="term" value="F:microtubule binding"/>
    <property type="evidence" value="ECO:0007669"/>
    <property type="project" value="InterPro"/>
</dbReference>
<evidence type="ECO:0000313" key="12">
    <source>
        <dbReference type="EMBL" id="KAK1905901.1"/>
    </source>
</evidence>
<comment type="caution">
    <text evidence="10">Lacks conserved residue(s) required for the propagation of feature annotation.</text>
</comment>
<dbReference type="PANTHER" id="PTHR47970">
    <property type="entry name" value="KINESIN-LIKE PROTEIN KIF11"/>
    <property type="match status" value="1"/>
</dbReference>
<dbReference type="GO" id="GO:0051231">
    <property type="term" value="P:spindle elongation"/>
    <property type="evidence" value="ECO:0007669"/>
    <property type="project" value="TreeGrafter"/>
</dbReference>
<dbReference type="EMBL" id="JASDAP010000003">
    <property type="protein sequence ID" value="KAK1905901.1"/>
    <property type="molecule type" value="Genomic_DNA"/>
</dbReference>
<dbReference type="PROSITE" id="PS50067">
    <property type="entry name" value="KINESIN_MOTOR_2"/>
    <property type="match status" value="1"/>
</dbReference>
<keyword evidence="2" id="KW-0963">Cytoplasm</keyword>
<dbReference type="GO" id="GO:0090307">
    <property type="term" value="P:mitotic spindle assembly"/>
    <property type="evidence" value="ECO:0007669"/>
    <property type="project" value="TreeGrafter"/>
</dbReference>
<dbReference type="AlphaFoldDB" id="A0AAD9FLU1"/>
<dbReference type="GO" id="GO:0005524">
    <property type="term" value="F:ATP binding"/>
    <property type="evidence" value="ECO:0007669"/>
    <property type="project" value="UniProtKB-KW"/>
</dbReference>
<dbReference type="PROSITE" id="PS00411">
    <property type="entry name" value="KINESIN_MOTOR_1"/>
    <property type="match status" value="1"/>
</dbReference>
<dbReference type="InterPro" id="IPR019821">
    <property type="entry name" value="Kinesin_motor_CS"/>
</dbReference>
<keyword evidence="5" id="KW-0547">Nucleotide-binding</keyword>
<dbReference type="SUPFAM" id="SSF52540">
    <property type="entry name" value="P-loop containing nucleoside triphosphate hydrolases"/>
    <property type="match status" value="1"/>
</dbReference>
<evidence type="ECO:0000256" key="3">
    <source>
        <dbReference type="ARBA" id="ARBA00022553"/>
    </source>
</evidence>
<keyword evidence="7" id="KW-0175">Coiled coil</keyword>
<dbReference type="GO" id="GO:0008574">
    <property type="term" value="F:plus-end-directed microtubule motor activity"/>
    <property type="evidence" value="ECO:0007669"/>
    <property type="project" value="TreeGrafter"/>
</dbReference>
<organism evidence="12 13">
    <name type="scientific">Dissostichus eleginoides</name>
    <name type="common">Patagonian toothfish</name>
    <name type="synonym">Dissostichus amissus</name>
    <dbReference type="NCBI Taxonomy" id="100907"/>
    <lineage>
        <taxon>Eukaryota</taxon>
        <taxon>Metazoa</taxon>
        <taxon>Chordata</taxon>
        <taxon>Craniata</taxon>
        <taxon>Vertebrata</taxon>
        <taxon>Euteleostomi</taxon>
        <taxon>Actinopterygii</taxon>
        <taxon>Neopterygii</taxon>
        <taxon>Teleostei</taxon>
        <taxon>Neoteleostei</taxon>
        <taxon>Acanthomorphata</taxon>
        <taxon>Eupercaria</taxon>
        <taxon>Perciformes</taxon>
        <taxon>Notothenioidei</taxon>
        <taxon>Nototheniidae</taxon>
        <taxon>Dissostichus</taxon>
    </lineage>
</organism>
<proteinExistence type="inferred from homology"/>
<keyword evidence="6" id="KW-0067">ATP-binding</keyword>
<dbReference type="InterPro" id="IPR027417">
    <property type="entry name" value="P-loop_NTPase"/>
</dbReference>
<dbReference type="InterPro" id="IPR001752">
    <property type="entry name" value="Kinesin_motor_dom"/>
</dbReference>
<evidence type="ECO:0000256" key="5">
    <source>
        <dbReference type="ARBA" id="ARBA00022741"/>
    </source>
</evidence>
<keyword evidence="9" id="KW-0206">Cytoskeleton</keyword>
<dbReference type="GO" id="GO:0007018">
    <property type="term" value="P:microtubule-based movement"/>
    <property type="evidence" value="ECO:0007669"/>
    <property type="project" value="InterPro"/>
</dbReference>
<comment type="similarity">
    <text evidence="10">Belongs to the TRAFAC class myosin-kinesin ATPase superfamily. Kinesin family.</text>
</comment>
<evidence type="ECO:0000256" key="9">
    <source>
        <dbReference type="ARBA" id="ARBA00023212"/>
    </source>
</evidence>
<evidence type="ECO:0000256" key="4">
    <source>
        <dbReference type="ARBA" id="ARBA00022701"/>
    </source>
</evidence>
<comment type="subcellular location">
    <subcellularLocation>
        <location evidence="1">Cytoplasm</location>
        <location evidence="1">Cytoskeleton</location>
        <location evidence="1">Spindle</location>
    </subcellularLocation>
</comment>
<evidence type="ECO:0000256" key="2">
    <source>
        <dbReference type="ARBA" id="ARBA00022490"/>
    </source>
</evidence>
<evidence type="ECO:0000256" key="7">
    <source>
        <dbReference type="ARBA" id="ARBA00023054"/>
    </source>
</evidence>
<dbReference type="GO" id="GO:0005634">
    <property type="term" value="C:nucleus"/>
    <property type="evidence" value="ECO:0007669"/>
    <property type="project" value="TreeGrafter"/>
</dbReference>
<dbReference type="InterPro" id="IPR047149">
    <property type="entry name" value="KIF11-like"/>
</dbReference>
<evidence type="ECO:0000256" key="8">
    <source>
        <dbReference type="ARBA" id="ARBA00023175"/>
    </source>
</evidence>
<evidence type="ECO:0000259" key="11">
    <source>
        <dbReference type="PROSITE" id="PS50067"/>
    </source>
</evidence>
<reference evidence="12" key="1">
    <citation type="submission" date="2023-04" db="EMBL/GenBank/DDBJ databases">
        <title>Chromosome-level genome of Chaenocephalus aceratus.</title>
        <authorList>
            <person name="Park H."/>
        </authorList>
    </citation>
    <scope>NUCLEOTIDE SEQUENCE</scope>
    <source>
        <strain evidence="12">DE</strain>
        <tissue evidence="12">Muscle</tissue>
    </source>
</reference>
<keyword evidence="4" id="KW-0493">Microtubule</keyword>
<evidence type="ECO:0000313" key="13">
    <source>
        <dbReference type="Proteomes" id="UP001228049"/>
    </source>
</evidence>
<accession>A0AAD9FLU1</accession>
<evidence type="ECO:0000256" key="6">
    <source>
        <dbReference type="ARBA" id="ARBA00022840"/>
    </source>
</evidence>
<dbReference type="SMART" id="SM00129">
    <property type="entry name" value="KISc"/>
    <property type="match status" value="1"/>
</dbReference>
<name>A0AAD9FLU1_DISEL</name>
<dbReference type="Pfam" id="PF00225">
    <property type="entry name" value="Kinesin"/>
    <property type="match status" value="1"/>
</dbReference>